<feature type="compositionally biased region" description="Acidic residues" evidence="1">
    <location>
        <begin position="675"/>
        <end position="693"/>
    </location>
</feature>
<feature type="compositionally biased region" description="Low complexity" evidence="1">
    <location>
        <begin position="520"/>
        <end position="535"/>
    </location>
</feature>
<organism evidence="2 3">
    <name type="scientific">Penicillium subrubescens</name>
    <dbReference type="NCBI Taxonomy" id="1316194"/>
    <lineage>
        <taxon>Eukaryota</taxon>
        <taxon>Fungi</taxon>
        <taxon>Dikarya</taxon>
        <taxon>Ascomycota</taxon>
        <taxon>Pezizomycotina</taxon>
        <taxon>Eurotiomycetes</taxon>
        <taxon>Eurotiomycetidae</taxon>
        <taxon>Eurotiales</taxon>
        <taxon>Aspergillaceae</taxon>
        <taxon>Penicillium</taxon>
    </lineage>
</organism>
<dbReference type="EMBL" id="MNBE01000391">
    <property type="protein sequence ID" value="OKP10117.1"/>
    <property type="molecule type" value="Genomic_DNA"/>
</dbReference>
<feature type="region of interest" description="Disordered" evidence="1">
    <location>
        <begin position="485"/>
        <end position="618"/>
    </location>
</feature>
<gene>
    <name evidence="2" type="ORF">PENSUB_4471</name>
</gene>
<feature type="compositionally biased region" description="Low complexity" evidence="1">
    <location>
        <begin position="434"/>
        <end position="443"/>
    </location>
</feature>
<feature type="compositionally biased region" description="Basic and acidic residues" evidence="1">
    <location>
        <begin position="233"/>
        <end position="248"/>
    </location>
</feature>
<feature type="region of interest" description="Disordered" evidence="1">
    <location>
        <begin position="626"/>
        <end position="645"/>
    </location>
</feature>
<feature type="compositionally biased region" description="Acidic residues" evidence="1">
    <location>
        <begin position="550"/>
        <end position="566"/>
    </location>
</feature>
<feature type="compositionally biased region" description="Polar residues" evidence="1">
    <location>
        <begin position="579"/>
        <end position="588"/>
    </location>
</feature>
<dbReference type="AlphaFoldDB" id="A0A1Q5UCB3"/>
<feature type="region of interest" description="Disordered" evidence="1">
    <location>
        <begin position="666"/>
        <end position="703"/>
    </location>
</feature>
<proteinExistence type="predicted"/>
<comment type="caution">
    <text evidence="2">The sequence shown here is derived from an EMBL/GenBank/DDBJ whole genome shotgun (WGS) entry which is preliminary data.</text>
</comment>
<dbReference type="Proteomes" id="UP000186955">
    <property type="component" value="Unassembled WGS sequence"/>
</dbReference>
<evidence type="ECO:0000256" key="1">
    <source>
        <dbReference type="SAM" id="MobiDB-lite"/>
    </source>
</evidence>
<evidence type="ECO:0000313" key="2">
    <source>
        <dbReference type="EMBL" id="OKP10117.1"/>
    </source>
</evidence>
<sequence length="703" mass="76830">MPSAPNLRLTVLVTREQASAHPSRNSTDGQHQPEAATDQSRSFLLVIKDPENVSVGDLANRIKEQWQELWPTEKPLQIKQLVNGAYPDTAFTVRCSVADIWVDSGRREREGFDQHGIVRVIPVPSSSTSTPTPRHQRAASVFQDVEGAAREAKRKFLDTEISANDSLPRPAQTDPQSPSPPQRFHTTTSSPVYFNGGRPPAFALPKGHRRHLTNTSPGSPELGLGLGITASPARDHITRDKFSADRIQKPSSIPPPPLPRYSLRGSTNSSPPEGSSQDDSPLGARKLAERPYNSVPRETSRNDDRRPRTRAALKASGSSKRSHHARASRDPNATPKPTPTTEKYLEKDRAEIREVEKLLRDPKTNPECLIVLREISGLHNEITTLKAGSGGRERRRLLGMARKRLSRRRKALEKFKSNEQLYDDGDARTITSQEGNAGNGPNEGPDENSDEDLLKKKKNHKRPGIEKRDLSADFVAARRISFLRAYSSSVKTGDSPQSQRNKEPDGHGIQVLIGDNGIEQASPSTRASSTRASQSNDALPEDAAIKENENENENDTTDSEGEDIQSEAEIPTIKHSSPIRKSTASQRTSPRKAPPPGADPGEEGNGVNGIYSTAKEVDPSEVAQLAAALEQVPEQQHSPPGKVGLLGQLLQQGSWEALAKYPPFCLKGQTKDESSADDTSEDETSDDDSSDSDGDYKMGGVDM</sequence>
<feature type="compositionally biased region" description="Polar residues" evidence="1">
    <location>
        <begin position="267"/>
        <end position="279"/>
    </location>
</feature>
<accession>A0A1Q5UCB3</accession>
<feature type="compositionally biased region" description="Polar residues" evidence="1">
    <location>
        <begin position="16"/>
        <end position="30"/>
    </location>
</feature>
<reference evidence="2 3" key="1">
    <citation type="submission" date="2016-10" db="EMBL/GenBank/DDBJ databases">
        <title>Genome sequence of the ascomycete fungus Penicillium subrubescens.</title>
        <authorList>
            <person name="De Vries R.P."/>
            <person name="Peng M."/>
            <person name="Dilokpimol A."/>
            <person name="Hilden K."/>
            <person name="Makela M.R."/>
            <person name="Grigoriev I."/>
            <person name="Riley R."/>
            <person name="Granchi Z."/>
        </authorList>
    </citation>
    <scope>NUCLEOTIDE SEQUENCE [LARGE SCALE GENOMIC DNA]</scope>
    <source>
        <strain evidence="2 3">CBS 132785</strain>
    </source>
</reference>
<protein>
    <recommendedName>
        <fullName evidence="4">Nucleolar protein Dnt1-like N-terminal domain-containing protein</fullName>
    </recommendedName>
</protein>
<evidence type="ECO:0008006" key="4">
    <source>
        <dbReference type="Google" id="ProtNLM"/>
    </source>
</evidence>
<dbReference type="OrthoDB" id="4227586at2759"/>
<evidence type="ECO:0000313" key="3">
    <source>
        <dbReference type="Proteomes" id="UP000186955"/>
    </source>
</evidence>
<dbReference type="STRING" id="1316194.A0A1Q5UCB3"/>
<name>A0A1Q5UCB3_9EURO</name>
<feature type="region of interest" description="Disordered" evidence="1">
    <location>
        <begin position="159"/>
        <end position="347"/>
    </location>
</feature>
<keyword evidence="3" id="KW-1185">Reference proteome</keyword>
<feature type="region of interest" description="Disordered" evidence="1">
    <location>
        <begin position="415"/>
        <end position="471"/>
    </location>
</feature>
<feature type="region of interest" description="Disordered" evidence="1">
    <location>
        <begin position="15"/>
        <end position="38"/>
    </location>
</feature>
<feature type="compositionally biased region" description="Polar residues" evidence="1">
    <location>
        <begin position="486"/>
        <end position="499"/>
    </location>
</feature>